<sequence>MAKVTETRLTIAAFIYAIEIDLKILLNQYLIPNFQDLSFLREPDVIEKIKRRFKGDNPGLVPEENLQEVIEFLDFQETYTTLIKNKAFFPETVYLEVKSLVASLDNLVPIRNRVMHTRPLLSDDFSNTWIFISTLVESKNLSWSTLKDTKSKIETDPSYVLTLSIPSYGEKTDEAYHNLPAPDFDETGFIGRKRDISDVSKLILGNNRVVSIIGEGGVGKSALALKIAYDILDLKEQNPFDLIIWITAKSTMLTANGILEIKNALKDYAGVIEGIGDIIGASKNSLDDILEYMDVFKVLLIIDNLETILDESIREFIREAQMKCKILITSRIGLGELEFRRPIFGLTESESILLIRQFASIKQSDILNRLPSKQLISIAEKLHYNPLALKWFVSSVELGTDPNVVVSDLEQVLSFCLSNVYEQLSGEGRQVIDTILAARKNLNDAQLIYLTGLPSIVLRRTINELFATTMVTREIIHNADGNEVMYQISDFAKDYILLKHPVEVSFVKNIISKINSLSKTTSSINQATQANEFALNAITIRNVNEKVTARLISEALKFSKSGSNLENSGDTVESKKSYLLALERINEAKSILPNYFEIYRVSAFIKATSGDILGAEQDYLTGFEMEPDNPRLLYFYAGFLLYSFDDVENATIAAEKLYRLKPDSKYPALLLSRCYSTAFKHREAIELVEKVIEQGSLNKSELRIANTDLINMYGYWGNEIVQNEGDYQKAIKTFIKGLSIFEYCVNERNFDGRMIKKFCSTLKTFIKAIPKIHNEDNLEYIKELFIKYDDQLALNQSKTYLSNMVGEAYGIEFISKVNGLQGFINRINPTMHLAFITISDGTDLYVNANSFRYRTDFENLKEGDRVSYQLGQNKLGKCAINVIVE</sequence>
<dbReference type="Proteomes" id="UP000651668">
    <property type="component" value="Unassembled WGS sequence"/>
</dbReference>
<gene>
    <name evidence="2" type="ORF">GCM10011387_04760</name>
</gene>
<dbReference type="InterPro" id="IPR002182">
    <property type="entry name" value="NB-ARC"/>
</dbReference>
<organism evidence="2 3">
    <name type="scientific">Pedobacter quisquiliarum</name>
    <dbReference type="NCBI Taxonomy" id="1834438"/>
    <lineage>
        <taxon>Bacteria</taxon>
        <taxon>Pseudomonadati</taxon>
        <taxon>Bacteroidota</taxon>
        <taxon>Sphingobacteriia</taxon>
        <taxon>Sphingobacteriales</taxon>
        <taxon>Sphingobacteriaceae</taxon>
        <taxon>Pedobacter</taxon>
    </lineage>
</organism>
<keyword evidence="3" id="KW-1185">Reference proteome</keyword>
<proteinExistence type="predicted"/>
<evidence type="ECO:0000259" key="1">
    <source>
        <dbReference type="Pfam" id="PF00931"/>
    </source>
</evidence>
<accession>A0A916U0J7</accession>
<dbReference type="InterPro" id="IPR012340">
    <property type="entry name" value="NA-bd_OB-fold"/>
</dbReference>
<dbReference type="Gene3D" id="3.40.50.300">
    <property type="entry name" value="P-loop containing nucleotide triphosphate hydrolases"/>
    <property type="match status" value="1"/>
</dbReference>
<dbReference type="PANTHER" id="PTHR47691:SF3">
    <property type="entry name" value="HTH-TYPE TRANSCRIPTIONAL REGULATOR RV0890C-RELATED"/>
    <property type="match status" value="1"/>
</dbReference>
<evidence type="ECO:0000313" key="2">
    <source>
        <dbReference type="EMBL" id="GGC54224.1"/>
    </source>
</evidence>
<dbReference type="Gene3D" id="2.40.50.140">
    <property type="entry name" value="Nucleic acid-binding proteins"/>
    <property type="match status" value="1"/>
</dbReference>
<dbReference type="SUPFAM" id="SSF50249">
    <property type="entry name" value="Nucleic acid-binding proteins"/>
    <property type="match status" value="1"/>
</dbReference>
<dbReference type="RefSeq" id="WP_188625221.1">
    <property type="nucleotide sequence ID" value="NZ_BMIL01000001.1"/>
</dbReference>
<feature type="domain" description="NB-ARC" evidence="1">
    <location>
        <begin position="202"/>
        <end position="331"/>
    </location>
</feature>
<dbReference type="Gene3D" id="1.25.40.10">
    <property type="entry name" value="Tetratricopeptide repeat domain"/>
    <property type="match status" value="1"/>
</dbReference>
<dbReference type="GO" id="GO:0043531">
    <property type="term" value="F:ADP binding"/>
    <property type="evidence" value="ECO:0007669"/>
    <property type="project" value="InterPro"/>
</dbReference>
<reference evidence="2" key="2">
    <citation type="submission" date="2020-09" db="EMBL/GenBank/DDBJ databases">
        <authorList>
            <person name="Sun Q."/>
            <person name="Zhou Y."/>
        </authorList>
    </citation>
    <scope>NUCLEOTIDE SEQUENCE</scope>
    <source>
        <strain evidence="2">CGMCC 1.15343</strain>
    </source>
</reference>
<dbReference type="EMBL" id="BMIL01000001">
    <property type="protein sequence ID" value="GGC54224.1"/>
    <property type="molecule type" value="Genomic_DNA"/>
</dbReference>
<name>A0A916U0J7_9SPHI</name>
<evidence type="ECO:0000313" key="3">
    <source>
        <dbReference type="Proteomes" id="UP000651668"/>
    </source>
</evidence>
<dbReference type="AlphaFoldDB" id="A0A916U0J7"/>
<dbReference type="InterPro" id="IPR027417">
    <property type="entry name" value="P-loop_NTPase"/>
</dbReference>
<dbReference type="PANTHER" id="PTHR47691">
    <property type="entry name" value="REGULATOR-RELATED"/>
    <property type="match status" value="1"/>
</dbReference>
<protein>
    <recommendedName>
        <fullName evidence="1">NB-ARC domain-containing protein</fullName>
    </recommendedName>
</protein>
<dbReference type="SUPFAM" id="SSF48452">
    <property type="entry name" value="TPR-like"/>
    <property type="match status" value="1"/>
</dbReference>
<comment type="caution">
    <text evidence="2">The sequence shown here is derived from an EMBL/GenBank/DDBJ whole genome shotgun (WGS) entry which is preliminary data.</text>
</comment>
<dbReference type="SUPFAM" id="SSF52540">
    <property type="entry name" value="P-loop containing nucleoside triphosphate hydrolases"/>
    <property type="match status" value="1"/>
</dbReference>
<dbReference type="Pfam" id="PF00931">
    <property type="entry name" value="NB-ARC"/>
    <property type="match status" value="1"/>
</dbReference>
<dbReference type="InterPro" id="IPR011990">
    <property type="entry name" value="TPR-like_helical_dom_sf"/>
</dbReference>
<reference evidence="2" key="1">
    <citation type="journal article" date="2014" name="Int. J. Syst. Evol. Microbiol.">
        <title>Complete genome sequence of Corynebacterium casei LMG S-19264T (=DSM 44701T), isolated from a smear-ripened cheese.</title>
        <authorList>
            <consortium name="US DOE Joint Genome Institute (JGI-PGF)"/>
            <person name="Walter F."/>
            <person name="Albersmeier A."/>
            <person name="Kalinowski J."/>
            <person name="Ruckert C."/>
        </authorList>
    </citation>
    <scope>NUCLEOTIDE SEQUENCE</scope>
    <source>
        <strain evidence="2">CGMCC 1.15343</strain>
    </source>
</reference>